<evidence type="ECO:0000256" key="1">
    <source>
        <dbReference type="SAM" id="MobiDB-lite"/>
    </source>
</evidence>
<dbReference type="InterPro" id="IPR011006">
    <property type="entry name" value="CheY-like_superfamily"/>
</dbReference>
<dbReference type="PANTHER" id="PTHR43384">
    <property type="entry name" value="SEPTUM SITE-DETERMINING PROTEIN MIND HOMOLOG, CHLOROPLASTIC-RELATED"/>
    <property type="match status" value="1"/>
</dbReference>
<proteinExistence type="predicted"/>
<dbReference type="Pfam" id="PF26563">
    <property type="entry name" value="Rv3660c_N"/>
    <property type="match status" value="1"/>
</dbReference>
<dbReference type="NCBIfam" id="TIGR03815">
    <property type="entry name" value="CpaE_hom_Actino"/>
    <property type="match status" value="1"/>
</dbReference>
<keyword evidence="4" id="KW-1185">Reference proteome</keyword>
<dbReference type="Proteomes" id="UP001494902">
    <property type="component" value="Unassembled WGS sequence"/>
</dbReference>
<evidence type="ECO:0000313" key="3">
    <source>
        <dbReference type="EMBL" id="MEQ3550985.1"/>
    </source>
</evidence>
<organism evidence="3 4">
    <name type="scientific">Pseudonocardia nematodicida</name>
    <dbReference type="NCBI Taxonomy" id="1206997"/>
    <lineage>
        <taxon>Bacteria</taxon>
        <taxon>Bacillati</taxon>
        <taxon>Actinomycetota</taxon>
        <taxon>Actinomycetes</taxon>
        <taxon>Pseudonocardiales</taxon>
        <taxon>Pseudonocardiaceae</taxon>
        <taxon>Pseudonocardia</taxon>
    </lineage>
</organism>
<dbReference type="SUPFAM" id="SSF52172">
    <property type="entry name" value="CheY-like"/>
    <property type="match status" value="1"/>
</dbReference>
<dbReference type="Gene3D" id="3.40.50.300">
    <property type="entry name" value="P-loop containing nucleotide triphosphate hydrolases"/>
    <property type="match status" value="1"/>
</dbReference>
<feature type="region of interest" description="Disordered" evidence="1">
    <location>
        <begin position="328"/>
        <end position="364"/>
    </location>
</feature>
<name>A0ABV1K942_9PSEU</name>
<feature type="compositionally biased region" description="Basic and acidic residues" evidence="1">
    <location>
        <begin position="353"/>
        <end position="364"/>
    </location>
</feature>
<dbReference type="PANTHER" id="PTHR43384:SF11">
    <property type="entry name" value="SEPTUM SITE DETERMINING PROTEIN"/>
    <property type="match status" value="1"/>
</dbReference>
<evidence type="ECO:0000313" key="4">
    <source>
        <dbReference type="Proteomes" id="UP001494902"/>
    </source>
</evidence>
<dbReference type="EMBL" id="JBEDNQ010000004">
    <property type="protein sequence ID" value="MEQ3550985.1"/>
    <property type="molecule type" value="Genomic_DNA"/>
</dbReference>
<comment type="caution">
    <text evidence="3">The sequence shown here is derived from an EMBL/GenBank/DDBJ whole genome shotgun (WGS) entry which is preliminary data.</text>
</comment>
<dbReference type="RefSeq" id="WP_349298063.1">
    <property type="nucleotide sequence ID" value="NZ_JBEDNQ010000004.1"/>
</dbReference>
<protein>
    <submittedName>
        <fullName evidence="3">Septum site-determining protein Ssd</fullName>
    </submittedName>
</protein>
<dbReference type="SUPFAM" id="SSF52540">
    <property type="entry name" value="P-loop containing nucleoside triphosphate hydrolases"/>
    <property type="match status" value="1"/>
</dbReference>
<feature type="domain" description="Rv3660c-like CheY-like N-terminal" evidence="2">
    <location>
        <begin position="8"/>
        <end position="114"/>
    </location>
</feature>
<accession>A0ABV1K942</accession>
<reference evidence="3 4" key="1">
    <citation type="submission" date="2024-03" db="EMBL/GenBank/DDBJ databases">
        <title>Draft genome sequence of Pseudonocardia nematodicida JCM 31783.</title>
        <authorList>
            <person name="Butdee W."/>
            <person name="Duangmal K."/>
        </authorList>
    </citation>
    <scope>NUCLEOTIDE SEQUENCE [LARGE SCALE GENOMIC DNA]</scope>
    <source>
        <strain evidence="3 4">JCM 31783</strain>
    </source>
</reference>
<dbReference type="InterPro" id="IPR050625">
    <property type="entry name" value="ParA/MinD_ATPase"/>
</dbReference>
<dbReference type="InterPro" id="IPR022521">
    <property type="entry name" value="Rv3660c"/>
</dbReference>
<evidence type="ECO:0000259" key="2">
    <source>
        <dbReference type="Pfam" id="PF26563"/>
    </source>
</evidence>
<dbReference type="InterPro" id="IPR027417">
    <property type="entry name" value="P-loop_NTPase"/>
</dbReference>
<sequence length="364" mass="36848">MDRRCLIVADDPDVLDALLRLAAAADTEAQCAVDAADARRGWSRAAAVLLDRSGAQRCLRAGFPRRDAVIIAVPGEPVAEDWRAAVALGADRVVELPRGEAALTGMLADARERALAGGRAGRVLAVVGGCGGAGASVLATAVAVAAARDGAEALLVDCDPLGGGLDLLLGLERAEGLRWPELSVGDGRVQAASLHAALPRAVSGRTALSVLSCARSPHGPDPTAVAAVIDAGRRAGGTVVCDIPRFPTDAALAVLGAADLTVLAVPARLRACAAAGRVCDVLAEHARVVELVVRGPSPGGITPDQVAGSLGLPLLHAMRSERDLAGAMERGRTPGSGRGPLATAARAVHARLRPADEQPSRVAS</sequence>
<dbReference type="InterPro" id="IPR059050">
    <property type="entry name" value="Rv3660c_N"/>
</dbReference>
<gene>
    <name evidence="3" type="primary">ssd</name>
    <name evidence="3" type="ORF">WIS52_10915</name>
</gene>